<evidence type="ECO:0000256" key="14">
    <source>
        <dbReference type="SAM" id="Phobius"/>
    </source>
</evidence>
<dbReference type="AlphaFoldDB" id="A0A1W1BT60"/>
<keyword evidence="8 14" id="KW-0472">Membrane</keyword>
<dbReference type="HAMAP" id="MF_00662">
    <property type="entry name" value="PS_decarb_PSD_B_type1"/>
    <property type="match status" value="1"/>
</dbReference>
<comment type="pathway">
    <text evidence="13">Phospholipid metabolism; phosphatidylethanolamine biosynthesis.</text>
</comment>
<evidence type="ECO:0000256" key="8">
    <source>
        <dbReference type="ARBA" id="ARBA00023136"/>
    </source>
</evidence>
<protein>
    <recommendedName>
        <fullName evidence="3">phosphatidylserine decarboxylase</fullName>
        <ecNumber evidence="3">4.1.1.65</ecNumber>
    </recommendedName>
</protein>
<dbReference type="GO" id="GO:0004609">
    <property type="term" value="F:phosphatidylserine decarboxylase activity"/>
    <property type="evidence" value="ECO:0007669"/>
    <property type="project" value="UniProtKB-EC"/>
</dbReference>
<dbReference type="InterPro" id="IPR033177">
    <property type="entry name" value="PSD-B"/>
</dbReference>
<reference evidence="15" key="1">
    <citation type="submission" date="2016-10" db="EMBL/GenBank/DDBJ databases">
        <authorList>
            <person name="de Groot N.N."/>
        </authorList>
    </citation>
    <scope>NUCLEOTIDE SEQUENCE</scope>
</reference>
<accession>A0A1W1BT60</accession>
<dbReference type="EC" id="4.1.1.65" evidence="3"/>
<comment type="pathway">
    <text evidence="2">Lipid metabolism.</text>
</comment>
<dbReference type="NCBIfam" id="TIGR00163">
    <property type="entry name" value="PS_decarb"/>
    <property type="match status" value="1"/>
</dbReference>
<dbReference type="PANTHER" id="PTHR10067">
    <property type="entry name" value="PHOSPHATIDYLSERINE DECARBOXYLASE"/>
    <property type="match status" value="1"/>
</dbReference>
<evidence type="ECO:0000256" key="1">
    <source>
        <dbReference type="ARBA" id="ARBA00001928"/>
    </source>
</evidence>
<evidence type="ECO:0000256" key="9">
    <source>
        <dbReference type="ARBA" id="ARBA00023209"/>
    </source>
</evidence>
<dbReference type="EMBL" id="FPHJ01000018">
    <property type="protein sequence ID" value="SFV56703.1"/>
    <property type="molecule type" value="Genomic_DNA"/>
</dbReference>
<evidence type="ECO:0000256" key="3">
    <source>
        <dbReference type="ARBA" id="ARBA00012243"/>
    </source>
</evidence>
<keyword evidence="4" id="KW-1003">Cell membrane</keyword>
<keyword evidence="14" id="KW-1133">Transmembrane helix</keyword>
<proteinExistence type="inferred from homology"/>
<keyword evidence="7" id="KW-0443">Lipid metabolism</keyword>
<keyword evidence="9" id="KW-0594">Phospholipid biosynthesis</keyword>
<keyword evidence="14" id="KW-0812">Transmembrane</keyword>
<keyword evidence="5" id="KW-0444">Lipid biosynthesis</keyword>
<dbReference type="GO" id="GO:0006646">
    <property type="term" value="P:phosphatidylethanolamine biosynthetic process"/>
    <property type="evidence" value="ECO:0007669"/>
    <property type="project" value="UniProtKB-UniPathway"/>
</dbReference>
<comment type="cofactor">
    <cofactor evidence="1">
        <name>pyruvate</name>
        <dbReference type="ChEBI" id="CHEBI:15361"/>
    </cofactor>
</comment>
<organism evidence="15">
    <name type="scientific">hydrothermal vent metagenome</name>
    <dbReference type="NCBI Taxonomy" id="652676"/>
    <lineage>
        <taxon>unclassified sequences</taxon>
        <taxon>metagenomes</taxon>
        <taxon>ecological metagenomes</taxon>
    </lineage>
</organism>
<dbReference type="Pfam" id="PF02666">
    <property type="entry name" value="PS_Dcarbxylase"/>
    <property type="match status" value="1"/>
</dbReference>
<evidence type="ECO:0000256" key="5">
    <source>
        <dbReference type="ARBA" id="ARBA00022516"/>
    </source>
</evidence>
<sequence>MIFIQKIIPQHLLSNLMFKLTRWKFKGFVYPFTRWFIKTYKVDLSIAKRTKVEEYQNFNDFFTRSLKDNARPISESDFVSPVDGVVSQLGSITDNKLIQAKGKKYTLENLLVYKEKANIFSNGKFATIYLSPSDYHRIHMPYDGTLLSMTYVPGKLFSVNNKTVNNIDNLFARNERVILYFATDFGICCLILVGAIFVGSMETIWHGLITPPYGKEIKSWAYSDKKIILKKGEELGRFNMGSTVIMLFPEGVDALQNITHTQTVKMGEKI</sequence>
<evidence type="ECO:0000256" key="2">
    <source>
        <dbReference type="ARBA" id="ARBA00005189"/>
    </source>
</evidence>
<gene>
    <name evidence="15" type="ORF">MNB_SUP05-5-719</name>
</gene>
<evidence type="ECO:0000256" key="10">
    <source>
        <dbReference type="ARBA" id="ARBA00023239"/>
    </source>
</evidence>
<dbReference type="PANTHER" id="PTHR10067:SF6">
    <property type="entry name" value="PHOSPHATIDYLSERINE DECARBOXYLASE PROENZYME, MITOCHONDRIAL"/>
    <property type="match status" value="1"/>
</dbReference>
<dbReference type="InterPro" id="IPR003817">
    <property type="entry name" value="PS_Dcarbxylase"/>
</dbReference>
<dbReference type="InterPro" id="IPR033178">
    <property type="entry name" value="PSD_type1_pro"/>
</dbReference>
<evidence type="ECO:0000256" key="4">
    <source>
        <dbReference type="ARBA" id="ARBA00022475"/>
    </source>
</evidence>
<dbReference type="UniPathway" id="UPA00558"/>
<name>A0A1W1BT60_9ZZZZ</name>
<evidence type="ECO:0000256" key="7">
    <source>
        <dbReference type="ARBA" id="ARBA00023098"/>
    </source>
</evidence>
<evidence type="ECO:0000256" key="13">
    <source>
        <dbReference type="ARBA" id="ARBA00024326"/>
    </source>
</evidence>
<keyword evidence="6" id="KW-0210">Decarboxylase</keyword>
<keyword evidence="10 15" id="KW-0456">Lyase</keyword>
<evidence type="ECO:0000256" key="6">
    <source>
        <dbReference type="ARBA" id="ARBA00022793"/>
    </source>
</evidence>
<feature type="transmembrane region" description="Helical" evidence="14">
    <location>
        <begin position="177"/>
        <end position="198"/>
    </location>
</feature>
<evidence type="ECO:0000313" key="15">
    <source>
        <dbReference type="EMBL" id="SFV56703.1"/>
    </source>
</evidence>
<keyword evidence="11" id="KW-1208">Phospholipid metabolism</keyword>
<evidence type="ECO:0000256" key="12">
    <source>
        <dbReference type="ARBA" id="ARBA00023317"/>
    </source>
</evidence>
<evidence type="ECO:0000256" key="11">
    <source>
        <dbReference type="ARBA" id="ARBA00023264"/>
    </source>
</evidence>
<keyword evidence="12" id="KW-0670">Pyruvate</keyword>